<dbReference type="KEGG" id="ovi:T265_01032"/>
<dbReference type="EMBL" id="KL596629">
    <property type="protein sequence ID" value="KER32939.1"/>
    <property type="molecule type" value="Genomic_DNA"/>
</dbReference>
<dbReference type="RefSeq" id="XP_009163239.1">
    <property type="nucleotide sequence ID" value="XM_009164975.1"/>
</dbReference>
<gene>
    <name evidence="2" type="ORF">T265_01032</name>
</gene>
<evidence type="ECO:0000313" key="2">
    <source>
        <dbReference type="EMBL" id="KER32939.1"/>
    </source>
</evidence>
<dbReference type="GO" id="GO:0000166">
    <property type="term" value="F:nucleotide binding"/>
    <property type="evidence" value="ECO:0007669"/>
    <property type="project" value="InterPro"/>
</dbReference>
<dbReference type="OrthoDB" id="6278246at2759"/>
<dbReference type="CTD" id="20315220"/>
<dbReference type="AlphaFoldDB" id="A0A075AJ84"/>
<dbReference type="SUPFAM" id="SSF55186">
    <property type="entry name" value="ThrRS/AlaRS common domain"/>
    <property type="match status" value="1"/>
</dbReference>
<dbReference type="PANTHER" id="PTHR11451">
    <property type="entry name" value="THREONINE-TRNA LIGASE"/>
    <property type="match status" value="1"/>
</dbReference>
<dbReference type="GO" id="GO:0006435">
    <property type="term" value="P:threonyl-tRNA aminoacylation"/>
    <property type="evidence" value="ECO:0007669"/>
    <property type="project" value="TreeGrafter"/>
</dbReference>
<keyword evidence="3" id="KW-1185">Reference proteome</keyword>
<dbReference type="InterPro" id="IPR018163">
    <property type="entry name" value="Thr/Ala-tRNA-synth_IIc_edit"/>
</dbReference>
<reference evidence="2 3" key="1">
    <citation type="submission" date="2013-11" db="EMBL/GenBank/DDBJ databases">
        <title>Opisthorchis viverrini - life in the bile duct.</title>
        <authorList>
            <person name="Young N.D."/>
            <person name="Nagarajan N."/>
            <person name="Lin S.J."/>
            <person name="Korhonen P.K."/>
            <person name="Jex A.R."/>
            <person name="Hall R.S."/>
            <person name="Safavi-Hemami H."/>
            <person name="Kaewkong W."/>
            <person name="Bertrand D."/>
            <person name="Gao S."/>
            <person name="Seet Q."/>
            <person name="Wongkham S."/>
            <person name="Teh B.T."/>
            <person name="Wongkham C."/>
            <person name="Intapan P.M."/>
            <person name="Maleewong W."/>
            <person name="Yang X."/>
            <person name="Hu M."/>
            <person name="Wang Z."/>
            <person name="Hofmann A."/>
            <person name="Sternberg P.W."/>
            <person name="Tan P."/>
            <person name="Wang J."/>
            <person name="Gasser R.B."/>
        </authorList>
    </citation>
    <scope>NUCLEOTIDE SEQUENCE [LARGE SCALE GENOMIC DNA]</scope>
</reference>
<proteinExistence type="predicted"/>
<keyword evidence="1" id="KW-0648">Protein biosynthesis</keyword>
<dbReference type="GeneID" id="20315220"/>
<dbReference type="Proteomes" id="UP000054324">
    <property type="component" value="Unassembled WGS sequence"/>
</dbReference>
<name>A0A075AJ84_OPIVI</name>
<dbReference type="GO" id="GO:0005739">
    <property type="term" value="C:mitochondrion"/>
    <property type="evidence" value="ECO:0007669"/>
    <property type="project" value="TreeGrafter"/>
</dbReference>
<protein>
    <submittedName>
        <fullName evidence="2">Uncharacterized protein</fullName>
    </submittedName>
</protein>
<dbReference type="Gene3D" id="3.30.980.10">
    <property type="entry name" value="Threonyl-trna Synthetase, Chain A, domain 2"/>
    <property type="match status" value="1"/>
</dbReference>
<dbReference type="GO" id="GO:0004829">
    <property type="term" value="F:threonine-tRNA ligase activity"/>
    <property type="evidence" value="ECO:0007669"/>
    <property type="project" value="TreeGrafter"/>
</dbReference>
<sequence>MLKTDLISFSTIACQYVFWHSSAHVLGEALEQAYGGHLCYGPPVEEGFYYDMWFPQNFIVITIATTVIMKAPKHVSSDQTALCCSLPTNIKQNNAFLNPRDPFNIGAFDIRTLCQIGKQAMLAVTLYPLKIDVYCVSETRIQDPSVIMHLRMLSMNTALSYFSLRVSGDPEAMTRGIYGVGVTLNPRAEHALLDWIQVNSRR</sequence>
<evidence type="ECO:0000256" key="1">
    <source>
        <dbReference type="ARBA" id="ARBA00022917"/>
    </source>
</evidence>
<accession>A0A075AJ84</accession>
<dbReference type="STRING" id="6198.A0A075AJ84"/>
<evidence type="ECO:0000313" key="3">
    <source>
        <dbReference type="Proteomes" id="UP000054324"/>
    </source>
</evidence>
<organism evidence="2 3">
    <name type="scientific">Opisthorchis viverrini</name>
    <name type="common">Southeast Asian liver fluke</name>
    <dbReference type="NCBI Taxonomy" id="6198"/>
    <lineage>
        <taxon>Eukaryota</taxon>
        <taxon>Metazoa</taxon>
        <taxon>Spiralia</taxon>
        <taxon>Lophotrochozoa</taxon>
        <taxon>Platyhelminthes</taxon>
        <taxon>Trematoda</taxon>
        <taxon>Digenea</taxon>
        <taxon>Opisthorchiida</taxon>
        <taxon>Opisthorchiata</taxon>
        <taxon>Opisthorchiidae</taxon>
        <taxon>Opisthorchis</taxon>
    </lineage>
</organism>
<dbReference type="PANTHER" id="PTHR11451:SF46">
    <property type="entry name" value="THREONINE--TRNA LIGASE"/>
    <property type="match status" value="1"/>
</dbReference>